<accession>A0A841UB18</accession>
<feature type="transmembrane region" description="Helical" evidence="7">
    <location>
        <begin position="9"/>
        <end position="27"/>
    </location>
</feature>
<organism evidence="9 10">
    <name type="scientific">Cohnella xylanilytica</name>
    <dbReference type="NCBI Taxonomy" id="557555"/>
    <lineage>
        <taxon>Bacteria</taxon>
        <taxon>Bacillati</taxon>
        <taxon>Bacillota</taxon>
        <taxon>Bacilli</taxon>
        <taxon>Bacillales</taxon>
        <taxon>Paenibacillaceae</taxon>
        <taxon>Cohnella</taxon>
    </lineage>
</organism>
<feature type="domain" description="ABC transmembrane type-1" evidence="8">
    <location>
        <begin position="94"/>
        <end position="291"/>
    </location>
</feature>
<sequence>MVRYWTGKVVSVIVSLFILATATFFLMKAIPGDPFTAEKAVPPEIKAKLMAFYGLDKPVWQQYLIYLKKLLHLDLGMSMKSQYQTVTGIIADSFGFSFRLGIFAIVVSVVVGVGLGILAAMYHRKLIDSVSMVIAVLGVSVPNFVLASLMQYVFGVKMGLFNVAGLNEPLDYVLPVIALSALPIAYIARLTRSTMLEVLSAEYIKTAKAKGLRKRVIIFKHALRNGILPVVTYLGPMTANIVTGSVIVEQIFGIPGLGQYFVGSVSNRDYTLIMGITLFYAVILMAARLLTDIAYGLVDPRIGLRSRKGVS</sequence>
<dbReference type="CDD" id="cd06261">
    <property type="entry name" value="TM_PBP2"/>
    <property type="match status" value="1"/>
</dbReference>
<keyword evidence="3" id="KW-1003">Cell membrane</keyword>
<evidence type="ECO:0000259" key="8">
    <source>
        <dbReference type="PROSITE" id="PS50928"/>
    </source>
</evidence>
<reference evidence="9 10" key="1">
    <citation type="submission" date="2020-08" db="EMBL/GenBank/DDBJ databases">
        <title>Cohnella phylogeny.</title>
        <authorList>
            <person name="Dunlap C."/>
        </authorList>
    </citation>
    <scope>NUCLEOTIDE SEQUENCE [LARGE SCALE GENOMIC DNA]</scope>
    <source>
        <strain evidence="9 10">DSM 25239</strain>
    </source>
</reference>
<dbReference type="Pfam" id="PF19300">
    <property type="entry name" value="BPD_transp_1_N"/>
    <property type="match status" value="1"/>
</dbReference>
<feature type="transmembrane region" description="Helical" evidence="7">
    <location>
        <begin position="172"/>
        <end position="190"/>
    </location>
</feature>
<evidence type="ECO:0000256" key="6">
    <source>
        <dbReference type="ARBA" id="ARBA00023136"/>
    </source>
</evidence>
<keyword evidence="4 7" id="KW-0812">Transmembrane</keyword>
<evidence type="ECO:0000256" key="4">
    <source>
        <dbReference type="ARBA" id="ARBA00022692"/>
    </source>
</evidence>
<keyword evidence="5 7" id="KW-1133">Transmembrane helix</keyword>
<dbReference type="InterPro" id="IPR035906">
    <property type="entry name" value="MetI-like_sf"/>
</dbReference>
<feature type="transmembrane region" description="Helical" evidence="7">
    <location>
        <begin position="100"/>
        <end position="120"/>
    </location>
</feature>
<dbReference type="EMBL" id="JACJVR010000128">
    <property type="protein sequence ID" value="MBB6695423.1"/>
    <property type="molecule type" value="Genomic_DNA"/>
</dbReference>
<dbReference type="GO" id="GO:0005886">
    <property type="term" value="C:plasma membrane"/>
    <property type="evidence" value="ECO:0007669"/>
    <property type="project" value="UniProtKB-SubCell"/>
</dbReference>
<dbReference type="PANTHER" id="PTHR43163:SF6">
    <property type="entry name" value="DIPEPTIDE TRANSPORT SYSTEM PERMEASE PROTEIN DPPB-RELATED"/>
    <property type="match status" value="1"/>
</dbReference>
<dbReference type="PROSITE" id="PS50928">
    <property type="entry name" value="ABC_TM1"/>
    <property type="match status" value="1"/>
</dbReference>
<dbReference type="InterPro" id="IPR000515">
    <property type="entry name" value="MetI-like"/>
</dbReference>
<comment type="subcellular location">
    <subcellularLocation>
        <location evidence="1 7">Cell membrane</location>
        <topology evidence="1 7">Multi-pass membrane protein</topology>
    </subcellularLocation>
</comment>
<feature type="transmembrane region" description="Helical" evidence="7">
    <location>
        <begin position="272"/>
        <end position="298"/>
    </location>
</feature>
<keyword evidence="6 7" id="KW-0472">Membrane</keyword>
<dbReference type="Pfam" id="PF00528">
    <property type="entry name" value="BPD_transp_1"/>
    <property type="match status" value="1"/>
</dbReference>
<evidence type="ECO:0000313" key="9">
    <source>
        <dbReference type="EMBL" id="MBB6695423.1"/>
    </source>
</evidence>
<dbReference type="InterPro" id="IPR045621">
    <property type="entry name" value="BPD_transp_1_N"/>
</dbReference>
<comment type="similarity">
    <text evidence="7">Belongs to the binding-protein-dependent transport system permease family.</text>
</comment>
<protein>
    <submittedName>
        <fullName evidence="9">ABC transporter permease</fullName>
    </submittedName>
</protein>
<keyword evidence="2 7" id="KW-0813">Transport</keyword>
<dbReference type="RefSeq" id="WP_185139374.1">
    <property type="nucleotide sequence ID" value="NZ_BORM01000014.1"/>
</dbReference>
<evidence type="ECO:0000256" key="7">
    <source>
        <dbReference type="RuleBase" id="RU363032"/>
    </source>
</evidence>
<comment type="caution">
    <text evidence="9">The sequence shown here is derived from an EMBL/GenBank/DDBJ whole genome shotgun (WGS) entry which is preliminary data.</text>
</comment>
<dbReference type="AlphaFoldDB" id="A0A841UB18"/>
<feature type="transmembrane region" description="Helical" evidence="7">
    <location>
        <begin position="132"/>
        <end position="152"/>
    </location>
</feature>
<evidence type="ECO:0000256" key="3">
    <source>
        <dbReference type="ARBA" id="ARBA00022475"/>
    </source>
</evidence>
<dbReference type="SUPFAM" id="SSF161098">
    <property type="entry name" value="MetI-like"/>
    <property type="match status" value="1"/>
</dbReference>
<dbReference type="GO" id="GO:0055085">
    <property type="term" value="P:transmembrane transport"/>
    <property type="evidence" value="ECO:0007669"/>
    <property type="project" value="InterPro"/>
</dbReference>
<dbReference type="Gene3D" id="1.10.3720.10">
    <property type="entry name" value="MetI-like"/>
    <property type="match status" value="1"/>
</dbReference>
<proteinExistence type="inferred from homology"/>
<evidence type="ECO:0000256" key="1">
    <source>
        <dbReference type="ARBA" id="ARBA00004651"/>
    </source>
</evidence>
<evidence type="ECO:0000256" key="2">
    <source>
        <dbReference type="ARBA" id="ARBA00022448"/>
    </source>
</evidence>
<keyword evidence="10" id="KW-1185">Reference proteome</keyword>
<dbReference type="Proteomes" id="UP000553776">
    <property type="component" value="Unassembled WGS sequence"/>
</dbReference>
<evidence type="ECO:0000256" key="5">
    <source>
        <dbReference type="ARBA" id="ARBA00022989"/>
    </source>
</evidence>
<gene>
    <name evidence="9" type="ORF">H7B90_28910</name>
</gene>
<evidence type="ECO:0000313" key="10">
    <source>
        <dbReference type="Proteomes" id="UP000553776"/>
    </source>
</evidence>
<feature type="transmembrane region" description="Helical" evidence="7">
    <location>
        <begin position="230"/>
        <end position="252"/>
    </location>
</feature>
<dbReference type="PANTHER" id="PTHR43163">
    <property type="entry name" value="DIPEPTIDE TRANSPORT SYSTEM PERMEASE PROTEIN DPPB-RELATED"/>
    <property type="match status" value="1"/>
</dbReference>
<name>A0A841UB18_9BACL</name>